<evidence type="ECO:0000256" key="1">
    <source>
        <dbReference type="ARBA" id="ARBA00022723"/>
    </source>
</evidence>
<evidence type="ECO:0000313" key="5">
    <source>
        <dbReference type="Proteomes" id="UP000467700"/>
    </source>
</evidence>
<evidence type="ECO:0000256" key="3">
    <source>
        <dbReference type="SAM" id="MobiDB-lite"/>
    </source>
</evidence>
<dbReference type="AlphaFoldDB" id="A0A8S0X6Z0"/>
<feature type="compositionally biased region" description="Basic residues" evidence="3">
    <location>
        <begin position="428"/>
        <end position="441"/>
    </location>
</feature>
<keyword evidence="2" id="KW-0862">Zinc</keyword>
<feature type="compositionally biased region" description="Polar residues" evidence="3">
    <location>
        <begin position="637"/>
        <end position="653"/>
    </location>
</feature>
<feature type="compositionally biased region" description="Pro residues" evidence="3">
    <location>
        <begin position="494"/>
        <end position="507"/>
    </location>
</feature>
<feature type="region of interest" description="Disordered" evidence="3">
    <location>
        <begin position="186"/>
        <end position="791"/>
    </location>
</feature>
<feature type="compositionally biased region" description="Polar residues" evidence="3">
    <location>
        <begin position="20"/>
        <end position="29"/>
    </location>
</feature>
<dbReference type="EMBL" id="CACVBS010000076">
    <property type="protein sequence ID" value="CAA7269252.1"/>
    <property type="molecule type" value="Genomic_DNA"/>
</dbReference>
<dbReference type="Pfam" id="PF00653">
    <property type="entry name" value="BIR"/>
    <property type="match status" value="2"/>
</dbReference>
<gene>
    <name evidence="4" type="ORF">AAE3_LOCUS11477</name>
</gene>
<reference evidence="4 5" key="1">
    <citation type="submission" date="2020-01" db="EMBL/GenBank/DDBJ databases">
        <authorList>
            <person name="Gupta K D."/>
        </authorList>
    </citation>
    <scope>NUCLEOTIDE SEQUENCE [LARGE SCALE GENOMIC DNA]</scope>
</reference>
<dbReference type="PANTHER" id="PTHR46771">
    <property type="entry name" value="DETERIN"/>
    <property type="match status" value="1"/>
</dbReference>
<dbReference type="Gene3D" id="1.10.1170.10">
    <property type="entry name" value="Inhibitor Of Apoptosis Protein (2mihbC-IAP-1), Chain A"/>
    <property type="match status" value="2"/>
</dbReference>
<dbReference type="SMART" id="SM00238">
    <property type="entry name" value="BIR"/>
    <property type="match status" value="2"/>
</dbReference>
<dbReference type="PROSITE" id="PS50143">
    <property type="entry name" value="BIR_REPEAT_2"/>
    <property type="match status" value="2"/>
</dbReference>
<feature type="compositionally biased region" description="Polar residues" evidence="3">
    <location>
        <begin position="261"/>
        <end position="273"/>
    </location>
</feature>
<feature type="compositionally biased region" description="Acidic residues" evidence="3">
    <location>
        <begin position="620"/>
        <end position="629"/>
    </location>
</feature>
<dbReference type="InterPro" id="IPR051190">
    <property type="entry name" value="Baculoviral_IAP"/>
</dbReference>
<feature type="compositionally biased region" description="Pro residues" evidence="3">
    <location>
        <begin position="756"/>
        <end position="771"/>
    </location>
</feature>
<organism evidence="4 5">
    <name type="scientific">Cyclocybe aegerita</name>
    <name type="common">Black poplar mushroom</name>
    <name type="synonym">Agrocybe aegerita</name>
    <dbReference type="NCBI Taxonomy" id="1973307"/>
    <lineage>
        <taxon>Eukaryota</taxon>
        <taxon>Fungi</taxon>
        <taxon>Dikarya</taxon>
        <taxon>Basidiomycota</taxon>
        <taxon>Agaricomycotina</taxon>
        <taxon>Agaricomycetes</taxon>
        <taxon>Agaricomycetidae</taxon>
        <taxon>Agaricales</taxon>
        <taxon>Agaricineae</taxon>
        <taxon>Bolbitiaceae</taxon>
        <taxon>Cyclocybe</taxon>
    </lineage>
</organism>
<comment type="caution">
    <text evidence="4">The sequence shown here is derived from an EMBL/GenBank/DDBJ whole genome shotgun (WGS) entry which is preliminary data.</text>
</comment>
<feature type="compositionally biased region" description="Low complexity" evidence="3">
    <location>
        <begin position="383"/>
        <end position="392"/>
    </location>
</feature>
<dbReference type="Proteomes" id="UP000467700">
    <property type="component" value="Unassembled WGS sequence"/>
</dbReference>
<feature type="region of interest" description="Disordered" evidence="3">
    <location>
        <begin position="1"/>
        <end position="37"/>
    </location>
</feature>
<dbReference type="SUPFAM" id="SSF57924">
    <property type="entry name" value="Inhibitor of apoptosis (IAP) repeat"/>
    <property type="match status" value="2"/>
</dbReference>
<protein>
    <recommendedName>
        <fullName evidence="6">Protein bir1</fullName>
    </recommendedName>
</protein>
<keyword evidence="5" id="KW-1185">Reference proteome</keyword>
<dbReference type="InterPro" id="IPR001370">
    <property type="entry name" value="BIR_rpt"/>
</dbReference>
<dbReference type="CDD" id="cd00022">
    <property type="entry name" value="BIR"/>
    <property type="match status" value="2"/>
</dbReference>
<feature type="compositionally biased region" description="Polar residues" evidence="3">
    <location>
        <begin position="209"/>
        <end position="238"/>
    </location>
</feature>
<name>A0A8S0X6Z0_CYCAE</name>
<accession>A0A8S0X6Z0</accession>
<evidence type="ECO:0008006" key="6">
    <source>
        <dbReference type="Google" id="ProtNLM"/>
    </source>
</evidence>
<feature type="compositionally biased region" description="Basic and acidic residues" evidence="3">
    <location>
        <begin position="707"/>
        <end position="720"/>
    </location>
</feature>
<dbReference type="OrthoDB" id="2196114at2759"/>
<keyword evidence="1" id="KW-0479">Metal-binding</keyword>
<evidence type="ECO:0000313" key="4">
    <source>
        <dbReference type="EMBL" id="CAA7269252.1"/>
    </source>
</evidence>
<proteinExistence type="predicted"/>
<sequence>MEAPQARIDSFKKSKRVKNPNKTSSTTTLKWPHPSHFQANPESLAEAGFYYDPSFDDPDNVTCYICEKELGGWEEDDDPLLIHWTKCGQACCWANLRCGMRLDMDQSGRYVFHDKTRHPTHKSMEKARLDTFAAGKGWIHDKTKNHGACSKMMARAGFVFTPQHSGDDLATCLYCNTSLSGWDADDDPMEEHRKRQSKSDPCPFFSVPETAQGSKSASRAQSTRPPSKTQSKPASRSVSKSKHQDVIMPTKTFDGEEESDPGQSSNTTRSTTKTPRKGRSTSGTAKTPRSKTRSSSRSGLNNVAEEEEEAPVEPPTTVKKKARSRSQSVQPSEVADQTEEEGPRKPSRSKSHSKLKEKAQSEPEQEEEEEAPRKSSRVKSKKSVAPVSVAPSVDEDEPPRKPSRSRTKTKPVESEPEQEEPPQVVTKPKPKHQRTASRSKAKAPPVQVDSEPEPEPEPVASVAPKKKTSAKSLKNRVPDARELLNDDVVMESYIPPPSSPPPAPRGPSPQIELEPLFVPKRVKKTPTPAPSPDEPGEEPEPQPVEKEKKKPGRSKAKPQPTAPEEELEEPEVSVPSDVYGPLGPASVNPASQVPPVRGKPVTKPKTPGQAKQKIKVVEVSSDEEEPEETELSKQTRKASVSVQSSKFGSQDSTKAAAGLPPAFAQLARPSEARSKPISAAGKRKPQLKYVVEPAQPQVSTTVPMEDVDVKMDAVESEHVSVTEPDDDGDTDMHTAPSTPPRPAAFHQNRQQETQPATPPPRSSQDPLPPTIVLPDESAPPEAPKEPPLIPALSKLPFVPLPSLSDAELDMTVEEWIRYQIEVEFDKFRRDGERELQRFRKRAEEVRKVIESL</sequence>
<dbReference type="PANTHER" id="PTHR46771:SF5">
    <property type="entry name" value="DETERIN"/>
    <property type="match status" value="1"/>
</dbReference>
<dbReference type="GO" id="GO:0046872">
    <property type="term" value="F:metal ion binding"/>
    <property type="evidence" value="ECO:0007669"/>
    <property type="project" value="UniProtKB-KW"/>
</dbReference>
<evidence type="ECO:0000256" key="2">
    <source>
        <dbReference type="ARBA" id="ARBA00022833"/>
    </source>
</evidence>